<accession>A0A7J6FT24</accession>
<feature type="non-terminal residue" evidence="3">
    <location>
        <position position="1"/>
    </location>
</feature>
<dbReference type="PANTHER" id="PTHR47446:SF3">
    <property type="entry name" value="RING-TYPE E3 UBIQUITIN TRANSFERASE"/>
    <property type="match status" value="1"/>
</dbReference>
<dbReference type="InterPro" id="IPR052858">
    <property type="entry name" value="E3_ubiquitin-ligase_LIN"/>
</dbReference>
<organism evidence="3 4">
    <name type="scientific">Cannabis sativa</name>
    <name type="common">Hemp</name>
    <name type="synonym">Marijuana</name>
    <dbReference type="NCBI Taxonomy" id="3483"/>
    <lineage>
        <taxon>Eukaryota</taxon>
        <taxon>Viridiplantae</taxon>
        <taxon>Streptophyta</taxon>
        <taxon>Embryophyta</taxon>
        <taxon>Tracheophyta</taxon>
        <taxon>Spermatophyta</taxon>
        <taxon>Magnoliopsida</taxon>
        <taxon>eudicotyledons</taxon>
        <taxon>Gunneridae</taxon>
        <taxon>Pentapetalae</taxon>
        <taxon>rosids</taxon>
        <taxon>fabids</taxon>
        <taxon>Rosales</taxon>
        <taxon>Cannabaceae</taxon>
        <taxon>Cannabis</taxon>
    </lineage>
</organism>
<gene>
    <name evidence="3" type="ORF">F8388_007787</name>
</gene>
<name>A0A7J6FT24_CANSA</name>
<sequence length="404" mass="46517">MAGTATTIHHSRLSLFRLKKKAIFELSAFETKTNILLKMVGNYKKNYSMDKKEIVRLISTTVDSFIKDRLINKQERIQHKEDCLERLAAEDVSSFGDENKEEVVIRYSDQAVLANLDWGIEALEEAIATSNMETKLARLDYAEKMLHVCAMLNSDQKTAGVPNFYLSAWSHLNLAYLWKLRSNNNVTNCVLHVLEMFIVDPFFSRIDFAPELWKELFLPHMGSIFGWYCEERQRLLVMEVIPNDYSNVSFTIDLEELFNESLIGSLRPDQVEKLKKLEEVFGEGPMIMNETSKVSQNLEESLRWVPKEELPEENEDDYDYGQDEIVDVNVDSNDKTRKFASTSNNKENEQKTKPSKMKTPLYSPTVFSPPKTSPKPDVKSEFPSLLRLKSSRFIDSNIAISPPI</sequence>
<dbReference type="Proteomes" id="UP000525078">
    <property type="component" value="Unassembled WGS sequence"/>
</dbReference>
<dbReference type="PANTHER" id="PTHR47446">
    <property type="entry name" value="RING-TYPE E3 UBIQUITIN TRANSFERASE"/>
    <property type="match status" value="1"/>
</dbReference>
<dbReference type="InterPro" id="IPR056512">
    <property type="entry name" value="LIN_N"/>
</dbReference>
<reference evidence="3 4" key="1">
    <citation type="journal article" date="2020" name="bioRxiv">
        <title>Sequence and annotation of 42 cannabis genomes reveals extensive copy number variation in cannabinoid synthesis and pathogen resistance genes.</title>
        <authorList>
            <person name="Mckernan K.J."/>
            <person name="Helbert Y."/>
            <person name="Kane L.T."/>
            <person name="Ebling H."/>
            <person name="Zhang L."/>
            <person name="Liu B."/>
            <person name="Eaton Z."/>
            <person name="Mclaughlin S."/>
            <person name="Kingan S."/>
            <person name="Baybayan P."/>
            <person name="Concepcion G."/>
            <person name="Jordan M."/>
            <person name="Riva A."/>
            <person name="Barbazuk W."/>
            <person name="Harkins T."/>
        </authorList>
    </citation>
    <scope>NUCLEOTIDE SEQUENCE [LARGE SCALE GENOMIC DNA]</scope>
    <source>
        <strain evidence="4">cv. Jamaican Lion 4</strain>
        <tissue evidence="3">Leaf</tissue>
    </source>
</reference>
<proteinExistence type="predicted"/>
<dbReference type="Pfam" id="PF23568">
    <property type="entry name" value="ARM_LIN"/>
    <property type="match status" value="1"/>
</dbReference>
<evidence type="ECO:0000256" key="1">
    <source>
        <dbReference type="SAM" id="MobiDB-lite"/>
    </source>
</evidence>
<feature type="domain" description="Putative E3 ubiquitin-protein ligase LIN N-terminal" evidence="2">
    <location>
        <begin position="50"/>
        <end position="283"/>
    </location>
</feature>
<evidence type="ECO:0000313" key="3">
    <source>
        <dbReference type="EMBL" id="KAF4373881.1"/>
    </source>
</evidence>
<dbReference type="EMBL" id="JAATIP010000098">
    <property type="protein sequence ID" value="KAF4373881.1"/>
    <property type="molecule type" value="Genomic_DNA"/>
</dbReference>
<dbReference type="AlphaFoldDB" id="A0A7J6FT24"/>
<feature type="region of interest" description="Disordered" evidence="1">
    <location>
        <begin position="331"/>
        <end position="381"/>
    </location>
</feature>
<comment type="caution">
    <text evidence="3">The sequence shown here is derived from an EMBL/GenBank/DDBJ whole genome shotgun (WGS) entry which is preliminary data.</text>
</comment>
<evidence type="ECO:0000313" key="4">
    <source>
        <dbReference type="Proteomes" id="UP000525078"/>
    </source>
</evidence>
<evidence type="ECO:0000259" key="2">
    <source>
        <dbReference type="Pfam" id="PF23568"/>
    </source>
</evidence>
<protein>
    <recommendedName>
        <fullName evidence="2">Putative E3 ubiquitin-protein ligase LIN N-terminal domain-containing protein</fullName>
    </recommendedName>
</protein>